<evidence type="ECO:0000256" key="5">
    <source>
        <dbReference type="ARBA" id="ARBA00022826"/>
    </source>
</evidence>
<evidence type="ECO:0000256" key="9">
    <source>
        <dbReference type="ARBA" id="ARBA00023065"/>
    </source>
</evidence>
<keyword evidence="11" id="KW-0407">Ion channel</keyword>
<comment type="subcellular location">
    <subcellularLocation>
        <location evidence="1">Membrane</location>
        <topology evidence="1">Multi-pass membrane protein</topology>
    </subcellularLocation>
</comment>
<keyword evidence="10 12" id="KW-0472">Membrane</keyword>
<evidence type="ECO:0000256" key="1">
    <source>
        <dbReference type="ARBA" id="ARBA00004141"/>
    </source>
</evidence>
<keyword evidence="2" id="KW-0813">Transport</keyword>
<dbReference type="eggNOG" id="COG0664">
    <property type="taxonomic scope" value="Bacteria"/>
</dbReference>
<dbReference type="Pfam" id="PF00520">
    <property type="entry name" value="Ion_trans"/>
    <property type="match status" value="1"/>
</dbReference>
<dbReference type="GO" id="GO:0001508">
    <property type="term" value="P:action potential"/>
    <property type="evidence" value="ECO:0007669"/>
    <property type="project" value="TreeGrafter"/>
</dbReference>
<dbReference type="SUPFAM" id="SSF81324">
    <property type="entry name" value="Voltage-gated potassium channels"/>
    <property type="match status" value="1"/>
</dbReference>
<dbReference type="InterPro" id="IPR005821">
    <property type="entry name" value="Ion_trans_dom"/>
</dbReference>
<dbReference type="InterPro" id="IPR003937">
    <property type="entry name" value="K_chnl_volt-dep_KCNQ"/>
</dbReference>
<feature type="domain" description="Ion transport" evidence="13">
    <location>
        <begin position="42"/>
        <end position="259"/>
    </location>
</feature>
<evidence type="ECO:0000256" key="2">
    <source>
        <dbReference type="ARBA" id="ARBA00022448"/>
    </source>
</evidence>
<accession>S9TQT8</accession>
<dbReference type="STRING" id="1316936.K678_13603"/>
<reference evidence="14 15" key="1">
    <citation type="submission" date="2013-04" db="EMBL/GenBank/DDBJ databases">
        <authorList>
            <person name="Kuznetsov B."/>
            <person name="Ivanovsky R."/>
        </authorList>
    </citation>
    <scope>NUCLEOTIDE SEQUENCE [LARGE SCALE GENOMIC DNA]</scope>
    <source>
        <strain evidence="14 15">MGU-K5</strain>
    </source>
</reference>
<dbReference type="GO" id="GO:0008076">
    <property type="term" value="C:voltage-gated potassium channel complex"/>
    <property type="evidence" value="ECO:0007669"/>
    <property type="project" value="InterPro"/>
</dbReference>
<keyword evidence="4 12" id="KW-0812">Transmembrane</keyword>
<evidence type="ECO:0000313" key="15">
    <source>
        <dbReference type="Proteomes" id="UP000015350"/>
    </source>
</evidence>
<evidence type="ECO:0000256" key="11">
    <source>
        <dbReference type="ARBA" id="ARBA00023303"/>
    </source>
</evidence>
<proteinExistence type="predicted"/>
<dbReference type="PATRIC" id="fig|1316936.3.peg.2716"/>
<dbReference type="InterPro" id="IPR027359">
    <property type="entry name" value="Volt_channel_dom_sf"/>
</dbReference>
<feature type="transmembrane region" description="Helical" evidence="12">
    <location>
        <begin position="107"/>
        <end position="135"/>
    </location>
</feature>
<evidence type="ECO:0000256" key="8">
    <source>
        <dbReference type="ARBA" id="ARBA00022989"/>
    </source>
</evidence>
<evidence type="ECO:0000259" key="13">
    <source>
        <dbReference type="Pfam" id="PF00520"/>
    </source>
</evidence>
<dbReference type="InterPro" id="IPR028325">
    <property type="entry name" value="VG_K_chnl"/>
</dbReference>
<gene>
    <name evidence="14" type="ORF">K678_13603</name>
</gene>
<dbReference type="PRINTS" id="PR00169">
    <property type="entry name" value="KCHANNEL"/>
</dbReference>
<keyword evidence="7" id="KW-0630">Potassium</keyword>
<protein>
    <submittedName>
        <fullName evidence="14">Ion transporter</fullName>
    </submittedName>
</protein>
<dbReference type="EMBL" id="AQPH01000060">
    <property type="protein sequence ID" value="EPY00925.1"/>
    <property type="molecule type" value="Genomic_DNA"/>
</dbReference>
<organism evidence="14 15">
    <name type="scientific">Magnetospirillum fulvum MGU-K5</name>
    <dbReference type="NCBI Taxonomy" id="1316936"/>
    <lineage>
        <taxon>Bacteria</taxon>
        <taxon>Pseudomonadati</taxon>
        <taxon>Pseudomonadota</taxon>
        <taxon>Alphaproteobacteria</taxon>
        <taxon>Rhodospirillales</taxon>
        <taxon>Rhodospirillaceae</taxon>
        <taxon>Magnetospirillum</taxon>
    </lineage>
</organism>
<evidence type="ECO:0000256" key="4">
    <source>
        <dbReference type="ARBA" id="ARBA00022692"/>
    </source>
</evidence>
<dbReference type="PRINTS" id="PR01459">
    <property type="entry name" value="KCNQCHANNEL"/>
</dbReference>
<evidence type="ECO:0000256" key="3">
    <source>
        <dbReference type="ARBA" id="ARBA00022538"/>
    </source>
</evidence>
<dbReference type="PANTHER" id="PTHR11537:SF254">
    <property type="entry name" value="POTASSIUM VOLTAGE-GATED CHANNEL PROTEIN SHAB"/>
    <property type="match status" value="1"/>
</dbReference>
<feature type="transmembrane region" description="Helical" evidence="12">
    <location>
        <begin position="39"/>
        <end position="56"/>
    </location>
</feature>
<dbReference type="Gene3D" id="1.10.287.70">
    <property type="match status" value="1"/>
</dbReference>
<keyword evidence="8 12" id="KW-1133">Transmembrane helix</keyword>
<evidence type="ECO:0000256" key="6">
    <source>
        <dbReference type="ARBA" id="ARBA00022882"/>
    </source>
</evidence>
<dbReference type="Proteomes" id="UP000015350">
    <property type="component" value="Unassembled WGS sequence"/>
</dbReference>
<evidence type="ECO:0000256" key="7">
    <source>
        <dbReference type="ARBA" id="ARBA00022958"/>
    </source>
</evidence>
<dbReference type="FunFam" id="1.10.287.70:FF:000028">
    <property type="entry name" value="potassium voltage-gated channel subfamily D member 3"/>
    <property type="match status" value="1"/>
</dbReference>
<keyword evidence="9" id="KW-0406">Ion transport</keyword>
<evidence type="ECO:0000256" key="10">
    <source>
        <dbReference type="ARBA" id="ARBA00023136"/>
    </source>
</evidence>
<dbReference type="AlphaFoldDB" id="S9TQT8"/>
<feature type="transmembrane region" description="Helical" evidence="12">
    <location>
        <begin position="231"/>
        <end position="256"/>
    </location>
</feature>
<feature type="transmembrane region" description="Helical" evidence="12">
    <location>
        <begin position="68"/>
        <end position="87"/>
    </location>
</feature>
<keyword evidence="5" id="KW-0631">Potassium channel</keyword>
<keyword evidence="3" id="KW-0633">Potassium transport</keyword>
<evidence type="ECO:0000256" key="12">
    <source>
        <dbReference type="SAM" id="Phobius"/>
    </source>
</evidence>
<name>S9TQT8_MAGFU</name>
<dbReference type="GO" id="GO:0005249">
    <property type="term" value="F:voltage-gated potassium channel activity"/>
    <property type="evidence" value="ECO:0007669"/>
    <property type="project" value="InterPro"/>
</dbReference>
<sequence>MPGGPWRGRAVTAGALTLRARIYRHLEPTAWPGGAMSPLNQGIVALVLLSLALFVLETEPALSDAWGGVMRWIDLSVAALFAVEYGVRLWAAGEEPPFSGWRGRWRWVIQPMSLIDLAAFLPTLLLAGASDAFVLRLLRLLRLLRIAKLGRYSSSVLLVELTVRRCRRELAVTLAIAACVLLISATMLWLAESDAQPETFGSIPRALWWSIVTLTTVGYGDVYPVTVAGKILGGIVALIGIGMIAMPAGILSGSFVEASRVLRRRRVLIRRLRARRRA</sequence>
<feature type="transmembrane region" description="Helical" evidence="12">
    <location>
        <begin position="170"/>
        <end position="191"/>
    </location>
</feature>
<dbReference type="PANTHER" id="PTHR11537">
    <property type="entry name" value="VOLTAGE-GATED POTASSIUM CHANNEL"/>
    <property type="match status" value="1"/>
</dbReference>
<dbReference type="Gene3D" id="1.20.120.350">
    <property type="entry name" value="Voltage-gated potassium channels. Chain C"/>
    <property type="match status" value="1"/>
</dbReference>
<evidence type="ECO:0000313" key="14">
    <source>
        <dbReference type="EMBL" id="EPY00925.1"/>
    </source>
</evidence>
<keyword evidence="6" id="KW-0851">Voltage-gated channel</keyword>
<comment type="caution">
    <text evidence="14">The sequence shown here is derived from an EMBL/GenBank/DDBJ whole genome shotgun (WGS) entry which is preliminary data.</text>
</comment>